<evidence type="ECO:0000313" key="1">
    <source>
        <dbReference type="EMBL" id="KAK2939985.1"/>
    </source>
</evidence>
<protein>
    <submittedName>
        <fullName evidence="1">Uncharacterized protein</fullName>
    </submittedName>
</protein>
<proteinExistence type="predicted"/>
<comment type="caution">
    <text evidence="1">The sequence shown here is derived from an EMBL/GenBank/DDBJ whole genome shotgun (WGS) entry which is preliminary data.</text>
</comment>
<dbReference type="EMBL" id="JARBJD010000780">
    <property type="protein sequence ID" value="KAK2939985.1"/>
    <property type="molecule type" value="Genomic_DNA"/>
</dbReference>
<dbReference type="Proteomes" id="UP001281761">
    <property type="component" value="Unassembled WGS sequence"/>
</dbReference>
<organism evidence="1 2">
    <name type="scientific">Blattamonas nauphoetae</name>
    <dbReference type="NCBI Taxonomy" id="2049346"/>
    <lineage>
        <taxon>Eukaryota</taxon>
        <taxon>Metamonada</taxon>
        <taxon>Preaxostyla</taxon>
        <taxon>Oxymonadida</taxon>
        <taxon>Blattamonas</taxon>
    </lineage>
</organism>
<gene>
    <name evidence="1" type="ORF">BLNAU_25104</name>
</gene>
<keyword evidence="2" id="KW-1185">Reference proteome</keyword>
<reference evidence="1 2" key="1">
    <citation type="journal article" date="2022" name="bioRxiv">
        <title>Genomics of Preaxostyla Flagellates Illuminates Evolutionary Transitions and the Path Towards Mitochondrial Loss.</title>
        <authorList>
            <person name="Novak L.V.F."/>
            <person name="Treitli S.C."/>
            <person name="Pyrih J."/>
            <person name="Halakuc P."/>
            <person name="Pipaliya S.V."/>
            <person name="Vacek V."/>
            <person name="Brzon O."/>
            <person name="Soukal P."/>
            <person name="Eme L."/>
            <person name="Dacks J.B."/>
            <person name="Karnkowska A."/>
            <person name="Elias M."/>
            <person name="Hampl V."/>
        </authorList>
    </citation>
    <scope>NUCLEOTIDE SEQUENCE [LARGE SCALE GENOMIC DNA]</scope>
    <source>
        <strain evidence="1">NAU3</strain>
        <tissue evidence="1">Gut</tissue>
    </source>
</reference>
<name>A0ABQ9WPK7_9EUKA</name>
<sequence length="97" mass="11198">MEWSSGANERKKGVANLIYSFLSSIRKDMKTRSLKQVTLNPTRIVDNAKSELIEKMASRPHLSFRPPDKSACILLNIFYQLFMSSGVRNLTDEDQFW</sequence>
<evidence type="ECO:0000313" key="2">
    <source>
        <dbReference type="Proteomes" id="UP001281761"/>
    </source>
</evidence>
<accession>A0ABQ9WPK7</accession>